<feature type="transmembrane region" description="Helical" evidence="6">
    <location>
        <begin position="221"/>
        <end position="243"/>
    </location>
</feature>
<gene>
    <name evidence="7" type="ORF">SB48_HM08orf01557</name>
</gene>
<accession>A0AAN0WBA0</accession>
<evidence type="ECO:0000256" key="5">
    <source>
        <dbReference type="ARBA" id="ARBA00023136"/>
    </source>
</evidence>
<evidence type="ECO:0000256" key="3">
    <source>
        <dbReference type="ARBA" id="ARBA00022692"/>
    </source>
</evidence>
<protein>
    <submittedName>
        <fullName evidence="7">Membrane protein</fullName>
    </submittedName>
</protein>
<dbReference type="InterPro" id="IPR019108">
    <property type="entry name" value="Caa3_assmbl_CtaG-rel"/>
</dbReference>
<dbReference type="AlphaFoldDB" id="A0AAN0WBA0"/>
<keyword evidence="5 6" id="KW-0472">Membrane</keyword>
<evidence type="ECO:0000256" key="2">
    <source>
        <dbReference type="ARBA" id="ARBA00022475"/>
    </source>
</evidence>
<evidence type="ECO:0000256" key="1">
    <source>
        <dbReference type="ARBA" id="ARBA00004651"/>
    </source>
</evidence>
<evidence type="ECO:0000256" key="6">
    <source>
        <dbReference type="SAM" id="Phobius"/>
    </source>
</evidence>
<evidence type="ECO:0000256" key="4">
    <source>
        <dbReference type="ARBA" id="ARBA00022989"/>
    </source>
</evidence>
<dbReference type="EMBL" id="CP010525">
    <property type="protein sequence ID" value="AJO21808.1"/>
    <property type="molecule type" value="Genomic_DNA"/>
</dbReference>
<evidence type="ECO:0000313" key="8">
    <source>
        <dbReference type="Proteomes" id="UP000032024"/>
    </source>
</evidence>
<feature type="transmembrane region" description="Helical" evidence="6">
    <location>
        <begin position="263"/>
        <end position="282"/>
    </location>
</feature>
<organism evidence="7 8">
    <name type="scientific">Heyndrickxia coagulans</name>
    <name type="common">Weizmannia coagulans</name>
    <dbReference type="NCBI Taxonomy" id="1398"/>
    <lineage>
        <taxon>Bacteria</taxon>
        <taxon>Bacillati</taxon>
        <taxon>Bacillota</taxon>
        <taxon>Bacilli</taxon>
        <taxon>Bacillales</taxon>
        <taxon>Bacillaceae</taxon>
        <taxon>Heyndrickxia</taxon>
    </lineage>
</organism>
<keyword evidence="3 6" id="KW-0812">Transmembrane</keyword>
<feature type="transmembrane region" description="Helical" evidence="6">
    <location>
        <begin position="188"/>
        <end position="209"/>
    </location>
</feature>
<keyword evidence="2" id="KW-1003">Cell membrane</keyword>
<dbReference type="Proteomes" id="UP000032024">
    <property type="component" value="Chromosome"/>
</dbReference>
<sequence>MEHQCSDDHHDRSYSYFLGTKQIEVNRSMNHYDHIHPSNYFGAGIFPQLLIFLPFVMLLILYFYAVIFSSRRFKPWSFYRTVCFTLSIFFVAISITGPLANRALVDFKAHMICHLFLGMLAPLLMVLAAQMTLVLRTISIPNGRRLTRVLRSWPSRLYTHPVVASFLDIGGLWVLYTTQLYAFMHESMLLHLFIHFHVFVAGYLFTVSMISFDPMPHQVSFLYRAIVLIIALAGHDILSKYIYANPPVGIPLEDAKVGGMIMYYGGDAIDMVIIYILCLQWFKAARPRSSAISNGKYVD</sequence>
<reference evidence="8" key="1">
    <citation type="submission" date="2015-01" db="EMBL/GenBank/DDBJ databases">
        <title>Comparative genome analysis of Bacillus coagulans HM-08, Clostridium butyricum HM-68, Bacillus subtilis HM-66 and Bacillus paralicheniformis BL-09.</title>
        <authorList>
            <person name="Zhang H."/>
        </authorList>
    </citation>
    <scope>NUCLEOTIDE SEQUENCE [LARGE SCALE GENOMIC DNA]</scope>
    <source>
        <strain evidence="8">HM-08</strain>
    </source>
</reference>
<evidence type="ECO:0000313" key="7">
    <source>
        <dbReference type="EMBL" id="AJO21808.1"/>
    </source>
</evidence>
<comment type="subcellular location">
    <subcellularLocation>
        <location evidence="1">Cell membrane</location>
        <topology evidence="1">Multi-pass membrane protein</topology>
    </subcellularLocation>
</comment>
<proteinExistence type="predicted"/>
<name>A0AAN0WBA0_HEYCO</name>
<dbReference type="GO" id="GO:0005886">
    <property type="term" value="C:plasma membrane"/>
    <property type="evidence" value="ECO:0007669"/>
    <property type="project" value="UniProtKB-SubCell"/>
</dbReference>
<dbReference type="Pfam" id="PF09678">
    <property type="entry name" value="Caa3_CtaG"/>
    <property type="match status" value="1"/>
</dbReference>
<feature type="transmembrane region" description="Helical" evidence="6">
    <location>
        <begin position="157"/>
        <end position="176"/>
    </location>
</feature>
<keyword evidence="8" id="KW-1185">Reference proteome</keyword>
<feature type="transmembrane region" description="Helical" evidence="6">
    <location>
        <begin position="115"/>
        <end position="136"/>
    </location>
</feature>
<feature type="transmembrane region" description="Helical" evidence="6">
    <location>
        <begin position="77"/>
        <end position="95"/>
    </location>
</feature>
<keyword evidence="4 6" id="KW-1133">Transmembrane helix</keyword>
<feature type="transmembrane region" description="Helical" evidence="6">
    <location>
        <begin position="45"/>
        <end position="65"/>
    </location>
</feature>